<dbReference type="PROSITE" id="PS51257">
    <property type="entry name" value="PROKAR_LIPOPROTEIN"/>
    <property type="match status" value="1"/>
</dbReference>
<proteinExistence type="predicted"/>
<gene>
    <name evidence="2" type="ORF">NDU88_001365</name>
</gene>
<accession>A0AAV7VZU6</accession>
<comment type="caution">
    <text evidence="2">The sequence shown here is derived from an EMBL/GenBank/DDBJ whole genome shotgun (WGS) entry which is preliminary data.</text>
</comment>
<dbReference type="EMBL" id="JANPWB010000002">
    <property type="protein sequence ID" value="KAJ1205946.1"/>
    <property type="molecule type" value="Genomic_DNA"/>
</dbReference>
<dbReference type="AlphaFoldDB" id="A0AAV7VZU6"/>
<evidence type="ECO:0000256" key="1">
    <source>
        <dbReference type="SAM" id="MobiDB-lite"/>
    </source>
</evidence>
<evidence type="ECO:0000313" key="2">
    <source>
        <dbReference type="EMBL" id="KAJ1205946.1"/>
    </source>
</evidence>
<protein>
    <submittedName>
        <fullName evidence="2">Uncharacterized protein</fullName>
    </submittedName>
</protein>
<keyword evidence="3" id="KW-1185">Reference proteome</keyword>
<dbReference type="Proteomes" id="UP001066276">
    <property type="component" value="Chromosome 1_2"/>
</dbReference>
<reference evidence="2" key="1">
    <citation type="journal article" date="2022" name="bioRxiv">
        <title>Sequencing and chromosome-scale assembly of the giantPleurodeles waltlgenome.</title>
        <authorList>
            <person name="Brown T."/>
            <person name="Elewa A."/>
            <person name="Iarovenko S."/>
            <person name="Subramanian E."/>
            <person name="Araus A.J."/>
            <person name="Petzold A."/>
            <person name="Susuki M."/>
            <person name="Suzuki K.-i.T."/>
            <person name="Hayashi T."/>
            <person name="Toyoda A."/>
            <person name="Oliveira C."/>
            <person name="Osipova E."/>
            <person name="Leigh N.D."/>
            <person name="Simon A."/>
            <person name="Yun M.H."/>
        </authorList>
    </citation>
    <scope>NUCLEOTIDE SEQUENCE</scope>
    <source>
        <strain evidence="2">20211129_DDA</strain>
        <tissue evidence="2">Liver</tissue>
    </source>
</reference>
<name>A0AAV7VZU6_PLEWA</name>
<organism evidence="2 3">
    <name type="scientific">Pleurodeles waltl</name>
    <name type="common">Iberian ribbed newt</name>
    <dbReference type="NCBI Taxonomy" id="8319"/>
    <lineage>
        <taxon>Eukaryota</taxon>
        <taxon>Metazoa</taxon>
        <taxon>Chordata</taxon>
        <taxon>Craniata</taxon>
        <taxon>Vertebrata</taxon>
        <taxon>Euteleostomi</taxon>
        <taxon>Amphibia</taxon>
        <taxon>Batrachia</taxon>
        <taxon>Caudata</taxon>
        <taxon>Salamandroidea</taxon>
        <taxon>Salamandridae</taxon>
        <taxon>Pleurodelinae</taxon>
        <taxon>Pleurodeles</taxon>
    </lineage>
</organism>
<evidence type="ECO:0000313" key="3">
    <source>
        <dbReference type="Proteomes" id="UP001066276"/>
    </source>
</evidence>
<sequence length="154" mass="17069">MMHRTRSYFVQVGVAGCGLVQDEPFHTGLRTASRLRVSPATPLLYFYSSGPEATEQTKTTPHRVSARRMTNTIGTHRRGFAYLITTLWYLSPEKGLNMLGTSRDYIINNAHDPVLFRSGRRGWVRPGAGRALSYGSPSCVVPPSEPSQAPSLFL</sequence>
<feature type="region of interest" description="Disordered" evidence="1">
    <location>
        <begin position="135"/>
        <end position="154"/>
    </location>
</feature>